<evidence type="ECO:0000313" key="21">
    <source>
        <dbReference type="Proteomes" id="UP001166784"/>
    </source>
</evidence>
<comment type="pathway">
    <text evidence="4 17">Cofactor biosynthesis; riboflavin biosynthesis; 2-hydroxy-3-oxobutyl phosphate from D-ribulose 5-phosphate: step 1/1.</text>
</comment>
<accession>A0ABS9T6J5</accession>
<protein>
    <recommendedName>
        <fullName evidence="17">Riboflavin biosynthesis protein RibBA</fullName>
    </recommendedName>
    <domain>
        <recommendedName>
            <fullName evidence="17">3,4-dihydroxy-2-butanone 4-phosphate synthase</fullName>
            <shortName evidence="17">DHBP synthase</shortName>
            <ecNumber evidence="17">4.1.99.12</ecNumber>
        </recommendedName>
    </domain>
    <domain>
        <recommendedName>
            <fullName evidence="17">GTP cyclohydrolase-2</fullName>
            <ecNumber evidence="17">3.5.4.25</ecNumber>
        </recommendedName>
        <alternativeName>
            <fullName evidence="17">GTP cyclohydrolase II</fullName>
        </alternativeName>
    </domain>
</protein>
<feature type="binding site" evidence="17">
    <location>
        <begin position="184"/>
        <end position="188"/>
    </location>
    <ligand>
        <name>D-ribulose 5-phosphate</name>
        <dbReference type="ChEBI" id="CHEBI:58121"/>
    </ligand>
</feature>
<evidence type="ECO:0000256" key="9">
    <source>
        <dbReference type="ARBA" id="ARBA00022801"/>
    </source>
</evidence>
<dbReference type="Pfam" id="PF00926">
    <property type="entry name" value="DHBP_synthase"/>
    <property type="match status" value="1"/>
</dbReference>
<evidence type="ECO:0000256" key="5">
    <source>
        <dbReference type="ARBA" id="ARBA00005520"/>
    </source>
</evidence>
<dbReference type="InterPro" id="IPR016299">
    <property type="entry name" value="Riboflavin_synth_RibBA"/>
</dbReference>
<evidence type="ECO:0000256" key="10">
    <source>
        <dbReference type="ARBA" id="ARBA00022833"/>
    </source>
</evidence>
<reference evidence="20" key="2">
    <citation type="journal article" date="2023" name="Int. J. Syst. Evol. Microbiol.">
        <title>Streptomyces marispadix sp. nov., isolated from marine beach sediment of the Northern Coast of Portugal.</title>
        <authorList>
            <person name="dos Santos J.D.N."/>
            <person name="Vitorino I.R."/>
            <person name="Kallscheuer N."/>
            <person name="Srivastava A."/>
            <person name="Krautwurst S."/>
            <person name="Marz M."/>
            <person name="Jogler C."/>
            <person name="Lobo Da Cunha A."/>
            <person name="Catita J."/>
            <person name="Goncalves H."/>
            <person name="Gonzalez I."/>
            <person name="Reyes F."/>
            <person name="Lage O.M."/>
        </authorList>
    </citation>
    <scope>NUCLEOTIDE SEQUENCE</scope>
    <source>
        <strain evidence="20">M600PL45_2</strain>
    </source>
</reference>
<evidence type="ECO:0000256" key="18">
    <source>
        <dbReference type="SAM" id="MobiDB-lite"/>
    </source>
</evidence>
<comment type="pathway">
    <text evidence="3 17">Cofactor biosynthesis; riboflavin biosynthesis; 5-amino-6-(D-ribitylamino)uracil from GTP: step 1/4.</text>
</comment>
<feature type="binding site" evidence="17">
    <location>
        <position position="208"/>
    </location>
    <ligand>
        <name>D-ribulose 5-phosphate</name>
        <dbReference type="ChEBI" id="CHEBI:58121"/>
    </ligand>
</feature>
<keyword evidence="21" id="KW-1185">Reference proteome</keyword>
<dbReference type="SUPFAM" id="SSF55821">
    <property type="entry name" value="YrdC/RibB"/>
    <property type="match status" value="1"/>
</dbReference>
<evidence type="ECO:0000256" key="2">
    <source>
        <dbReference type="ARBA" id="ARBA00002284"/>
    </source>
</evidence>
<feature type="domain" description="GTP cyclohydrolase II" evidence="19">
    <location>
        <begin position="298"/>
        <end position="464"/>
    </location>
</feature>
<feature type="binding site" evidence="17">
    <location>
        <begin position="343"/>
        <end position="347"/>
    </location>
    <ligand>
        <name>GTP</name>
        <dbReference type="ChEBI" id="CHEBI:37565"/>
    </ligand>
</feature>
<feature type="region of interest" description="Disordered" evidence="18">
    <location>
        <begin position="247"/>
        <end position="297"/>
    </location>
</feature>
<feature type="active site" description="Nucleophile; for GTP cyclohydrolase activity" evidence="17">
    <location>
        <position position="423"/>
    </location>
</feature>
<feature type="binding site" evidence="17">
    <location>
        <position position="361"/>
    </location>
    <ligand>
        <name>Zn(2+)</name>
        <dbReference type="ChEBI" id="CHEBI:29105"/>
        <note>catalytic</note>
    </ligand>
</feature>
<dbReference type="HAMAP" id="MF_00179">
    <property type="entry name" value="RibA"/>
    <property type="match status" value="1"/>
</dbReference>
<keyword evidence="15 17" id="KW-0511">Multifunctional enzyme</keyword>
<evidence type="ECO:0000256" key="7">
    <source>
        <dbReference type="ARBA" id="ARBA00022723"/>
    </source>
</evidence>
<feature type="binding site" evidence="17">
    <location>
        <position position="348"/>
    </location>
    <ligand>
        <name>Zn(2+)</name>
        <dbReference type="ChEBI" id="CHEBI:29105"/>
        <note>catalytic</note>
    </ligand>
</feature>
<evidence type="ECO:0000256" key="14">
    <source>
        <dbReference type="ARBA" id="ARBA00023239"/>
    </source>
</evidence>
<feature type="binding site" evidence="17">
    <location>
        <position position="409"/>
    </location>
    <ligand>
        <name>GTP</name>
        <dbReference type="ChEBI" id="CHEBI:37565"/>
    </ligand>
</feature>
<dbReference type="Proteomes" id="UP001166784">
    <property type="component" value="Unassembled WGS sequence"/>
</dbReference>
<keyword evidence="11 17" id="KW-0460">Magnesium</keyword>
<feature type="binding site" evidence="17">
    <location>
        <position position="70"/>
    </location>
    <ligand>
        <name>Mg(2+)</name>
        <dbReference type="ChEBI" id="CHEBI:18420"/>
        <label>1</label>
    </ligand>
</feature>
<gene>
    <name evidence="20" type="primary">ribA</name>
    <name evidence="17" type="synonym">ribBA</name>
    <name evidence="20" type="ORF">MMA15_27135</name>
</gene>
<dbReference type="InterPro" id="IPR000926">
    <property type="entry name" value="RibA"/>
</dbReference>
<feature type="compositionally biased region" description="Basic and acidic residues" evidence="18">
    <location>
        <begin position="28"/>
        <end position="43"/>
    </location>
</feature>
<feature type="binding site" evidence="17">
    <location>
        <position position="359"/>
    </location>
    <ligand>
        <name>Zn(2+)</name>
        <dbReference type="ChEBI" id="CHEBI:29105"/>
        <note>catalytic</note>
    </ligand>
</feature>
<dbReference type="NCBIfam" id="NF001591">
    <property type="entry name" value="PRK00393.1"/>
    <property type="match status" value="1"/>
</dbReference>
<feature type="binding site" evidence="17">
    <location>
        <position position="364"/>
    </location>
    <ligand>
        <name>GTP</name>
        <dbReference type="ChEBI" id="CHEBI:37565"/>
    </ligand>
</feature>
<dbReference type="SUPFAM" id="SSF142695">
    <property type="entry name" value="RibA-like"/>
    <property type="match status" value="1"/>
</dbReference>
<evidence type="ECO:0000256" key="8">
    <source>
        <dbReference type="ARBA" id="ARBA00022741"/>
    </source>
</evidence>
<dbReference type="EMBL" id="JAKWJU010000002">
    <property type="protein sequence ID" value="MCH6163941.1"/>
    <property type="molecule type" value="Genomic_DNA"/>
</dbReference>
<keyword evidence="13 17" id="KW-0464">Manganese</keyword>
<comment type="catalytic activity">
    <reaction evidence="16 17">
        <text>GTP + 4 H2O = 2,5-diamino-6-hydroxy-4-(5-phosphoribosylamino)-pyrimidine + formate + 2 phosphate + 3 H(+)</text>
        <dbReference type="Rhea" id="RHEA:23704"/>
        <dbReference type="ChEBI" id="CHEBI:15377"/>
        <dbReference type="ChEBI" id="CHEBI:15378"/>
        <dbReference type="ChEBI" id="CHEBI:15740"/>
        <dbReference type="ChEBI" id="CHEBI:37565"/>
        <dbReference type="ChEBI" id="CHEBI:43474"/>
        <dbReference type="ChEBI" id="CHEBI:58614"/>
        <dbReference type="EC" id="3.5.4.25"/>
    </reaction>
</comment>
<proteinExistence type="inferred from homology"/>
<feature type="binding site" evidence="17">
    <location>
        <position position="449"/>
    </location>
    <ligand>
        <name>GTP</name>
        <dbReference type="ChEBI" id="CHEBI:37565"/>
    </ligand>
</feature>
<keyword evidence="9 17" id="KW-0378">Hydrolase</keyword>
<comment type="similarity">
    <text evidence="5 17">In the N-terminal section; belongs to the DHBP synthase family.</text>
</comment>
<evidence type="ECO:0000256" key="15">
    <source>
        <dbReference type="ARBA" id="ARBA00023268"/>
    </source>
</evidence>
<feature type="binding site" evidence="17">
    <location>
        <begin position="69"/>
        <end position="70"/>
    </location>
    <ligand>
        <name>D-ribulose 5-phosphate</name>
        <dbReference type="ChEBI" id="CHEBI:58121"/>
    </ligand>
</feature>
<evidence type="ECO:0000256" key="12">
    <source>
        <dbReference type="ARBA" id="ARBA00023134"/>
    </source>
</evidence>
<feature type="site" description="Essential for DHBP synthase activity" evidence="17">
    <location>
        <position position="208"/>
    </location>
</feature>
<evidence type="ECO:0000259" key="19">
    <source>
        <dbReference type="Pfam" id="PF00925"/>
    </source>
</evidence>
<dbReference type="PANTHER" id="PTHR21327">
    <property type="entry name" value="GTP CYCLOHYDROLASE II-RELATED"/>
    <property type="match status" value="1"/>
</dbReference>
<comment type="catalytic activity">
    <reaction evidence="1 17">
        <text>D-ribulose 5-phosphate = (2S)-2-hydroxy-3-oxobutyl phosphate + formate + H(+)</text>
        <dbReference type="Rhea" id="RHEA:18457"/>
        <dbReference type="ChEBI" id="CHEBI:15378"/>
        <dbReference type="ChEBI" id="CHEBI:15740"/>
        <dbReference type="ChEBI" id="CHEBI:58121"/>
        <dbReference type="ChEBI" id="CHEBI:58830"/>
        <dbReference type="EC" id="4.1.99.12"/>
    </reaction>
</comment>
<feature type="binding site" evidence="17">
    <location>
        <position position="70"/>
    </location>
    <ligand>
        <name>Mg(2+)</name>
        <dbReference type="ChEBI" id="CHEBI:18420"/>
        <label>2</label>
    </ligand>
</feature>
<feature type="binding site" evidence="17">
    <location>
        <position position="444"/>
    </location>
    <ligand>
        <name>GTP</name>
        <dbReference type="ChEBI" id="CHEBI:37565"/>
    </ligand>
</feature>
<comment type="cofactor">
    <cofactor evidence="17">
        <name>Mg(2+)</name>
        <dbReference type="ChEBI" id="CHEBI:18420"/>
    </cofactor>
    <cofactor evidence="17">
        <name>Mn(2+)</name>
        <dbReference type="ChEBI" id="CHEBI:29035"/>
    </cofactor>
    <text evidence="17">Binds 2 divalent metal cations per subunit. Magnesium or manganese.</text>
</comment>
<feature type="binding site" evidence="17">
    <location>
        <begin position="387"/>
        <end position="389"/>
    </location>
    <ligand>
        <name>GTP</name>
        <dbReference type="ChEBI" id="CHEBI:37565"/>
    </ligand>
</feature>
<comment type="similarity">
    <text evidence="17">In the C-terminal section; belongs to the GTP cyclohydrolase II family.</text>
</comment>
<comment type="caution">
    <text evidence="20">The sequence shown here is derived from an EMBL/GenBank/DDBJ whole genome shotgun (WGS) entry which is preliminary data.</text>
</comment>
<evidence type="ECO:0000256" key="4">
    <source>
        <dbReference type="ARBA" id="ARBA00004904"/>
    </source>
</evidence>
<dbReference type="EC" id="3.5.4.25" evidence="17"/>
<keyword evidence="6 17" id="KW-0686">Riboflavin biosynthesis</keyword>
<dbReference type="NCBIfam" id="TIGR00505">
    <property type="entry name" value="ribA"/>
    <property type="match status" value="1"/>
</dbReference>
<comment type="cofactor">
    <cofactor evidence="17">
        <name>Zn(2+)</name>
        <dbReference type="ChEBI" id="CHEBI:29105"/>
    </cofactor>
    <text evidence="17">Binds 1 zinc ion per subunit.</text>
</comment>
<feature type="compositionally biased region" description="Low complexity" evidence="18">
    <location>
        <begin position="1"/>
        <end position="26"/>
    </location>
</feature>
<dbReference type="CDD" id="cd00641">
    <property type="entry name" value="GTP_cyclohydro2"/>
    <property type="match status" value="1"/>
</dbReference>
<dbReference type="InterPro" id="IPR032677">
    <property type="entry name" value="GTP_cyclohydro_II"/>
</dbReference>
<reference evidence="20" key="1">
    <citation type="submission" date="2022-03" db="EMBL/GenBank/DDBJ databases">
        <authorList>
            <person name="Santos J.D.N."/>
            <person name="Kallscheuer N."/>
            <person name="Jogler C."/>
            <person name="Lage O.M."/>
        </authorList>
    </citation>
    <scope>NUCLEOTIDE SEQUENCE</scope>
    <source>
        <strain evidence="20">M600PL45_2</strain>
    </source>
</reference>
<feature type="binding site" evidence="17">
    <location>
        <position position="74"/>
    </location>
    <ligand>
        <name>D-ribulose 5-phosphate</name>
        <dbReference type="ChEBI" id="CHEBI:58121"/>
    </ligand>
</feature>
<keyword evidence="10 17" id="KW-0862">Zinc</keyword>
<dbReference type="PANTHER" id="PTHR21327:SF18">
    <property type="entry name" value="3,4-DIHYDROXY-2-BUTANONE 4-PHOSPHATE SYNTHASE"/>
    <property type="match status" value="1"/>
</dbReference>
<evidence type="ECO:0000256" key="6">
    <source>
        <dbReference type="ARBA" id="ARBA00022619"/>
    </source>
</evidence>
<name>A0ABS9T6J5_9ACTN</name>
<comment type="function">
    <text evidence="17">Catalyzes the conversion of GTP to 2,5-diamino-6-ribosylamino-4(3H)-pyrimidinone 5'-phosphate (DARP), formate and pyrophosphate.</text>
</comment>
<dbReference type="InterPro" id="IPR000422">
    <property type="entry name" value="DHBP_synthase_RibB"/>
</dbReference>
<dbReference type="EC" id="4.1.99.12" evidence="17"/>
<feature type="binding site" evidence="17">
    <location>
        <position position="187"/>
    </location>
    <ligand>
        <name>Mg(2+)</name>
        <dbReference type="ChEBI" id="CHEBI:18420"/>
        <label>2</label>
    </ligand>
</feature>
<dbReference type="Gene3D" id="3.90.870.10">
    <property type="entry name" value="DHBP synthase"/>
    <property type="match status" value="1"/>
</dbReference>
<sequence length="503" mass="53582">MSAATPAATAAATTAAPVTGSVPAPGDYEPRRGSELERSPDDFTLDTVERAIADVALGRPVVVVDDENRENEGDLIVAAERITPEIVAFMMSECRGLICTPMEAADLDRLDLPQMVEHNSEAMGTAFTVSVDGAARHGITTGISAADRAATIRLLADPETAPPDFVRPGHVFPLRAKPGGVLTRAGHTEAGVDLARLAGLRPAAAIVEIAAEDGTMLRLPELLPFARKHGLAVISIEDLVAYRRARPERQGEARPGEPAPVRSEGQSAESGALPGALPGAQPVAHAAEQSAGPVVRREAVTRLPTRHGEFRAYGYRSTADGVEHIALVAGDVTAGEGEDVLVRVHSECLTGDVFGSLRCDCGTQLDAALERVQSEGRGVVVYLRGHEGRGIGLLSKLRAYELQERGRDTLDANLELGLPADARDYEAAARILADLGVRSLRLMTNNPEKSEAMVRHGLRVEERVAMPVVAGEHNLRYLRTKRDRMGHELPSLEARETSPCGSQ</sequence>
<evidence type="ECO:0000256" key="1">
    <source>
        <dbReference type="ARBA" id="ARBA00000141"/>
    </source>
</evidence>
<evidence type="ECO:0000256" key="11">
    <source>
        <dbReference type="ARBA" id="ARBA00022842"/>
    </source>
</evidence>
<dbReference type="RefSeq" id="WP_241062799.1">
    <property type="nucleotide sequence ID" value="NZ_JAKWJU010000002.1"/>
</dbReference>
<feature type="region of interest" description="Disordered" evidence="18">
    <location>
        <begin position="1"/>
        <end position="43"/>
    </location>
</feature>
<evidence type="ECO:0000256" key="13">
    <source>
        <dbReference type="ARBA" id="ARBA00023211"/>
    </source>
</evidence>
<feature type="site" description="Essential for DHBP synthase activity" evidence="17">
    <location>
        <position position="170"/>
    </location>
</feature>
<dbReference type="InterPro" id="IPR017945">
    <property type="entry name" value="DHBP_synth_RibB-like_a/b_dom"/>
</dbReference>
<evidence type="ECO:0000313" key="20">
    <source>
        <dbReference type="EMBL" id="MCH6163941.1"/>
    </source>
</evidence>
<organism evidence="20 21">
    <name type="scientific">Streptomyces marispadix</name>
    <dbReference type="NCBI Taxonomy" id="2922868"/>
    <lineage>
        <taxon>Bacteria</taxon>
        <taxon>Bacillati</taxon>
        <taxon>Actinomycetota</taxon>
        <taxon>Actinomycetes</taxon>
        <taxon>Kitasatosporales</taxon>
        <taxon>Streptomycetaceae</taxon>
        <taxon>Streptomyces</taxon>
    </lineage>
</organism>
<dbReference type="NCBIfam" id="TIGR00506">
    <property type="entry name" value="ribB"/>
    <property type="match status" value="1"/>
</dbReference>
<keyword evidence="8 17" id="KW-0547">Nucleotide-binding</keyword>
<feature type="region of interest" description="GTP cyclohydrolase II" evidence="17">
    <location>
        <begin position="246"/>
        <end position="503"/>
    </location>
</feature>
<feature type="active site" description="Proton acceptor; for GTP cyclohydrolase activity" evidence="17">
    <location>
        <position position="421"/>
    </location>
</feature>
<keyword evidence="12 17" id="KW-0342">GTP-binding</keyword>
<keyword evidence="14 17" id="KW-0456">Lyase</keyword>
<evidence type="ECO:0000256" key="16">
    <source>
        <dbReference type="ARBA" id="ARBA00049295"/>
    </source>
</evidence>
<dbReference type="InterPro" id="IPR036144">
    <property type="entry name" value="RibA-like_sf"/>
</dbReference>
<evidence type="ECO:0000256" key="3">
    <source>
        <dbReference type="ARBA" id="ARBA00004853"/>
    </source>
</evidence>
<dbReference type="Pfam" id="PF00925">
    <property type="entry name" value="GTP_cyclohydro2"/>
    <property type="match status" value="1"/>
</dbReference>
<comment type="function">
    <text evidence="2 17">Catalyzes the conversion of D-ribulose 5-phosphate to formate and 3,4-dihydroxy-2-butanone 4-phosphate.</text>
</comment>
<dbReference type="HAMAP" id="MF_01283">
    <property type="entry name" value="RibBA"/>
    <property type="match status" value="1"/>
</dbReference>
<evidence type="ECO:0000256" key="17">
    <source>
        <dbReference type="HAMAP-Rule" id="MF_01283"/>
    </source>
</evidence>
<keyword evidence="7 17" id="KW-0479">Metal-binding</keyword>
<dbReference type="GO" id="GO:0003935">
    <property type="term" value="F:GTP cyclohydrolase II activity"/>
    <property type="evidence" value="ECO:0007669"/>
    <property type="project" value="UniProtKB-EC"/>
</dbReference>
<dbReference type="Gene3D" id="3.40.50.10990">
    <property type="entry name" value="GTP cyclohydrolase II"/>
    <property type="match status" value="1"/>
</dbReference>
<dbReference type="HAMAP" id="MF_00180">
    <property type="entry name" value="RibB"/>
    <property type="match status" value="1"/>
</dbReference>
<feature type="region of interest" description="DHBP synthase" evidence="17">
    <location>
        <begin position="1"/>
        <end position="245"/>
    </location>
</feature>